<feature type="transmembrane region" description="Helical" evidence="6">
    <location>
        <begin position="53"/>
        <end position="71"/>
    </location>
</feature>
<evidence type="ECO:0000256" key="1">
    <source>
        <dbReference type="ARBA" id="ARBA00004651"/>
    </source>
</evidence>
<dbReference type="InterPro" id="IPR006214">
    <property type="entry name" value="Bax_inhibitor_1-related"/>
</dbReference>
<comment type="similarity">
    <text evidence="6">Belongs to the BI1 family.</text>
</comment>
<dbReference type="RefSeq" id="WP_227178931.1">
    <property type="nucleotide sequence ID" value="NZ_JAJBZT010000002.1"/>
</dbReference>
<dbReference type="PANTHER" id="PTHR23291:SF115">
    <property type="entry name" value="MODULATOR OF FTSH PROTEASE YCCA"/>
    <property type="match status" value="1"/>
</dbReference>
<sequence>MQPYGIPAGRAGTLDSVSRNKVLRNTYGLLGLSMIPTAIGAMLGISLQFHMSPMMGLLVFMGVAFGSMFLIEKNKNNSMGVVLLLGFTFFMGLWLSQLLQVALRFPNGAQSIALAAGGTGVTFLAMSTIATVSKRDFSSLGKFLFIGLIVALVAGIANIWLQLPALALTLSAAMVVISSLYMLYDVSRVVNGGETNYISAALAIYLDIYNLFQNLLFLILSLTGNSRD</sequence>
<keyword evidence="5 6" id="KW-0472">Membrane</keyword>
<name>A0ABS8D3Q2_9NEIS</name>
<feature type="transmembrane region" description="Helical" evidence="6">
    <location>
        <begin position="78"/>
        <end position="99"/>
    </location>
</feature>
<protein>
    <submittedName>
        <fullName evidence="7">Bax inhibitor-1/YccA family protein</fullName>
    </submittedName>
</protein>
<keyword evidence="4 6" id="KW-1133">Transmembrane helix</keyword>
<evidence type="ECO:0000256" key="5">
    <source>
        <dbReference type="ARBA" id="ARBA00023136"/>
    </source>
</evidence>
<dbReference type="PANTHER" id="PTHR23291">
    <property type="entry name" value="BAX INHIBITOR-RELATED"/>
    <property type="match status" value="1"/>
</dbReference>
<dbReference type="Proteomes" id="UP001165395">
    <property type="component" value="Unassembled WGS sequence"/>
</dbReference>
<keyword evidence="3 6" id="KW-0812">Transmembrane</keyword>
<feature type="transmembrane region" description="Helical" evidence="6">
    <location>
        <begin position="111"/>
        <end position="131"/>
    </location>
</feature>
<evidence type="ECO:0000313" key="8">
    <source>
        <dbReference type="Proteomes" id="UP001165395"/>
    </source>
</evidence>
<keyword evidence="2" id="KW-1003">Cell membrane</keyword>
<organism evidence="7 8">
    <name type="scientific">Leeia speluncae</name>
    <dbReference type="NCBI Taxonomy" id="2884804"/>
    <lineage>
        <taxon>Bacteria</taxon>
        <taxon>Pseudomonadati</taxon>
        <taxon>Pseudomonadota</taxon>
        <taxon>Betaproteobacteria</taxon>
        <taxon>Neisseriales</taxon>
        <taxon>Leeiaceae</taxon>
        <taxon>Leeia</taxon>
    </lineage>
</organism>
<feature type="transmembrane region" description="Helical" evidence="6">
    <location>
        <begin position="196"/>
        <end position="220"/>
    </location>
</feature>
<reference evidence="7" key="1">
    <citation type="submission" date="2021-10" db="EMBL/GenBank/DDBJ databases">
        <title>The complete genome sequence of Leeia sp. TBRC 13508.</title>
        <authorList>
            <person name="Charoenyingcharoen P."/>
            <person name="Yukphan P."/>
        </authorList>
    </citation>
    <scope>NUCLEOTIDE SEQUENCE</scope>
    <source>
        <strain evidence="7">TBRC 13508</strain>
    </source>
</reference>
<feature type="transmembrane region" description="Helical" evidence="6">
    <location>
        <begin position="167"/>
        <end position="184"/>
    </location>
</feature>
<keyword evidence="8" id="KW-1185">Reference proteome</keyword>
<evidence type="ECO:0000256" key="3">
    <source>
        <dbReference type="ARBA" id="ARBA00022692"/>
    </source>
</evidence>
<gene>
    <name evidence="7" type="ORF">LIN78_04560</name>
</gene>
<feature type="transmembrane region" description="Helical" evidence="6">
    <location>
        <begin position="143"/>
        <end position="161"/>
    </location>
</feature>
<comment type="caution">
    <text evidence="7">The sequence shown here is derived from an EMBL/GenBank/DDBJ whole genome shotgun (WGS) entry which is preliminary data.</text>
</comment>
<dbReference type="EMBL" id="JAJBZT010000002">
    <property type="protein sequence ID" value="MCB6182820.1"/>
    <property type="molecule type" value="Genomic_DNA"/>
</dbReference>
<evidence type="ECO:0000256" key="6">
    <source>
        <dbReference type="RuleBase" id="RU004379"/>
    </source>
</evidence>
<dbReference type="Pfam" id="PF01027">
    <property type="entry name" value="Bax1-I"/>
    <property type="match status" value="1"/>
</dbReference>
<evidence type="ECO:0000256" key="4">
    <source>
        <dbReference type="ARBA" id="ARBA00022989"/>
    </source>
</evidence>
<proteinExistence type="inferred from homology"/>
<feature type="transmembrane region" description="Helical" evidence="6">
    <location>
        <begin position="27"/>
        <end position="47"/>
    </location>
</feature>
<accession>A0ABS8D3Q2</accession>
<evidence type="ECO:0000256" key="2">
    <source>
        <dbReference type="ARBA" id="ARBA00022475"/>
    </source>
</evidence>
<evidence type="ECO:0000313" key="7">
    <source>
        <dbReference type="EMBL" id="MCB6182820.1"/>
    </source>
</evidence>
<dbReference type="CDD" id="cd10433">
    <property type="entry name" value="YccA_like"/>
    <property type="match status" value="1"/>
</dbReference>
<comment type="subcellular location">
    <subcellularLocation>
        <location evidence="1">Cell membrane</location>
        <topology evidence="1">Multi-pass membrane protein</topology>
    </subcellularLocation>
</comment>